<reference evidence="1 2" key="1">
    <citation type="submission" date="2019-02" db="EMBL/GenBank/DDBJ databases">
        <title>Deep-cultivation of Planctomycetes and their phenomic and genomic characterization uncovers novel biology.</title>
        <authorList>
            <person name="Wiegand S."/>
            <person name="Jogler M."/>
            <person name="Boedeker C."/>
            <person name="Pinto D."/>
            <person name="Vollmers J."/>
            <person name="Rivas-Marin E."/>
            <person name="Kohn T."/>
            <person name="Peeters S.H."/>
            <person name="Heuer A."/>
            <person name="Rast P."/>
            <person name="Oberbeckmann S."/>
            <person name="Bunk B."/>
            <person name="Jeske O."/>
            <person name="Meyerdierks A."/>
            <person name="Storesund J.E."/>
            <person name="Kallscheuer N."/>
            <person name="Luecker S."/>
            <person name="Lage O.M."/>
            <person name="Pohl T."/>
            <person name="Merkel B.J."/>
            <person name="Hornburger P."/>
            <person name="Mueller R.-W."/>
            <person name="Bruemmer F."/>
            <person name="Labrenz M."/>
            <person name="Spormann A.M."/>
            <person name="Op den Camp H."/>
            <person name="Overmann J."/>
            <person name="Amann R."/>
            <person name="Jetten M.S.M."/>
            <person name="Mascher T."/>
            <person name="Medema M.H."/>
            <person name="Devos D.P."/>
            <person name="Kaster A.-K."/>
            <person name="Ovreas L."/>
            <person name="Rohde M."/>
            <person name="Galperin M.Y."/>
            <person name="Jogler C."/>
        </authorList>
    </citation>
    <scope>NUCLEOTIDE SEQUENCE [LARGE SCALE GENOMIC DNA]</scope>
    <source>
        <strain evidence="1 2">SV_7m_r</strain>
    </source>
</reference>
<protein>
    <submittedName>
        <fullName evidence="1">Uncharacterized protein</fullName>
    </submittedName>
</protein>
<sequence>MPGLLDVDNRCDHAIKNNSTDFVFRDRFNCDSHAAGGTFCSRLADFDCCIAYESSKFNGPFEWIGERSQKTAHTADRYRFGCCVVNANCRRVLHVGSWTASAWQSVLMKRIGSGEQSVVLGGRDIELVAGSDSSCHQSIPSALKLPSG</sequence>
<keyword evidence="2" id="KW-1185">Reference proteome</keyword>
<gene>
    <name evidence="1" type="ORF">SV7mr_49040</name>
</gene>
<dbReference type="Proteomes" id="UP000315003">
    <property type="component" value="Chromosome"/>
</dbReference>
<evidence type="ECO:0000313" key="2">
    <source>
        <dbReference type="Proteomes" id="UP000315003"/>
    </source>
</evidence>
<evidence type="ECO:0000313" key="1">
    <source>
        <dbReference type="EMBL" id="QDT62356.1"/>
    </source>
</evidence>
<dbReference type="EMBL" id="CP036272">
    <property type="protein sequence ID" value="QDT62356.1"/>
    <property type="molecule type" value="Genomic_DNA"/>
</dbReference>
<proteinExistence type="predicted"/>
<name>A0A517T1V7_9BACT</name>
<dbReference type="AlphaFoldDB" id="A0A517T1V7"/>
<accession>A0A517T1V7</accession>
<organism evidence="1 2">
    <name type="scientific">Stieleria bergensis</name>
    <dbReference type="NCBI Taxonomy" id="2528025"/>
    <lineage>
        <taxon>Bacteria</taxon>
        <taxon>Pseudomonadati</taxon>
        <taxon>Planctomycetota</taxon>
        <taxon>Planctomycetia</taxon>
        <taxon>Pirellulales</taxon>
        <taxon>Pirellulaceae</taxon>
        <taxon>Stieleria</taxon>
    </lineage>
</organism>